<gene>
    <name evidence="2" type="ORF">AXF42_Ash018190</name>
</gene>
<organism evidence="2 3">
    <name type="scientific">Apostasia shenzhenica</name>
    <dbReference type="NCBI Taxonomy" id="1088818"/>
    <lineage>
        <taxon>Eukaryota</taxon>
        <taxon>Viridiplantae</taxon>
        <taxon>Streptophyta</taxon>
        <taxon>Embryophyta</taxon>
        <taxon>Tracheophyta</taxon>
        <taxon>Spermatophyta</taxon>
        <taxon>Magnoliopsida</taxon>
        <taxon>Liliopsida</taxon>
        <taxon>Asparagales</taxon>
        <taxon>Orchidaceae</taxon>
        <taxon>Apostasioideae</taxon>
        <taxon>Apostasia</taxon>
    </lineage>
</organism>
<evidence type="ECO:0000313" key="2">
    <source>
        <dbReference type="EMBL" id="PKA61577.1"/>
    </source>
</evidence>
<accession>A0A2I0B199</accession>
<proteinExistence type="predicted"/>
<sequence>MLWGVQRWQCADPKNVSECCSVGTRDWRWDDIREERSPVPPTSLKNGMVCGDSAVSKAFGISKSSRGRVSFLGAPVLLGLHPVSCAAGYLMVPPNKCEVPT</sequence>
<dbReference type="AlphaFoldDB" id="A0A2I0B199"/>
<keyword evidence="1" id="KW-1133">Transmembrane helix</keyword>
<keyword evidence="1" id="KW-0812">Transmembrane</keyword>
<dbReference type="Proteomes" id="UP000236161">
    <property type="component" value="Unassembled WGS sequence"/>
</dbReference>
<keyword evidence="3" id="KW-1185">Reference proteome</keyword>
<evidence type="ECO:0000256" key="1">
    <source>
        <dbReference type="SAM" id="Phobius"/>
    </source>
</evidence>
<protein>
    <submittedName>
        <fullName evidence="2">Uncharacterized protein</fullName>
    </submittedName>
</protein>
<evidence type="ECO:0000313" key="3">
    <source>
        <dbReference type="Proteomes" id="UP000236161"/>
    </source>
</evidence>
<dbReference type="EMBL" id="KZ451928">
    <property type="protein sequence ID" value="PKA61577.1"/>
    <property type="molecule type" value="Genomic_DNA"/>
</dbReference>
<feature type="transmembrane region" description="Helical" evidence="1">
    <location>
        <begin position="71"/>
        <end position="92"/>
    </location>
</feature>
<keyword evidence="1" id="KW-0472">Membrane</keyword>
<name>A0A2I0B199_9ASPA</name>
<reference evidence="2 3" key="1">
    <citation type="journal article" date="2017" name="Nature">
        <title>The Apostasia genome and the evolution of orchids.</title>
        <authorList>
            <person name="Zhang G.Q."/>
            <person name="Liu K.W."/>
            <person name="Li Z."/>
            <person name="Lohaus R."/>
            <person name="Hsiao Y.Y."/>
            <person name="Niu S.C."/>
            <person name="Wang J.Y."/>
            <person name="Lin Y.C."/>
            <person name="Xu Q."/>
            <person name="Chen L.J."/>
            <person name="Yoshida K."/>
            <person name="Fujiwara S."/>
            <person name="Wang Z.W."/>
            <person name="Zhang Y.Q."/>
            <person name="Mitsuda N."/>
            <person name="Wang M."/>
            <person name="Liu G.H."/>
            <person name="Pecoraro L."/>
            <person name="Huang H.X."/>
            <person name="Xiao X.J."/>
            <person name="Lin M."/>
            <person name="Wu X.Y."/>
            <person name="Wu W.L."/>
            <person name="Chen Y.Y."/>
            <person name="Chang S.B."/>
            <person name="Sakamoto S."/>
            <person name="Ohme-Takagi M."/>
            <person name="Yagi M."/>
            <person name="Zeng S.J."/>
            <person name="Shen C.Y."/>
            <person name="Yeh C.M."/>
            <person name="Luo Y.B."/>
            <person name="Tsai W.C."/>
            <person name="Van de Peer Y."/>
            <person name="Liu Z.J."/>
        </authorList>
    </citation>
    <scope>NUCLEOTIDE SEQUENCE [LARGE SCALE GENOMIC DNA]</scope>
    <source>
        <strain evidence="3">cv. Shenzhen</strain>
        <tissue evidence="2">Stem</tissue>
    </source>
</reference>